<dbReference type="GO" id="GO:0003899">
    <property type="term" value="F:DNA-directed RNA polymerase activity"/>
    <property type="evidence" value="ECO:0007669"/>
    <property type="project" value="InterPro"/>
</dbReference>
<keyword evidence="7" id="KW-1185">Reference proteome</keyword>
<reference evidence="6 7" key="1">
    <citation type="submission" date="2024-01" db="EMBL/GenBank/DDBJ databases">
        <title>The genomes of 5 underutilized Papilionoideae crops provide insights into root nodulation and disease resistance.</title>
        <authorList>
            <person name="Yuan L."/>
        </authorList>
    </citation>
    <scope>NUCLEOTIDE SEQUENCE [LARGE SCALE GENOMIC DNA]</scope>
    <source>
        <strain evidence="6">LY-2023</strain>
        <tissue evidence="6">Leaf</tissue>
    </source>
</reference>
<proteinExistence type="inferred from homology"/>
<name>A0AAN9F9S9_CLITE</name>
<protein>
    <submittedName>
        <fullName evidence="6">Uncharacterized protein</fullName>
    </submittedName>
</protein>
<evidence type="ECO:0000259" key="4">
    <source>
        <dbReference type="Pfam" id="PF01191"/>
    </source>
</evidence>
<accession>A0AAN9F9S9</accession>
<dbReference type="PIRSF" id="PIRSF000747">
    <property type="entry name" value="RPB5"/>
    <property type="match status" value="1"/>
</dbReference>
<evidence type="ECO:0000259" key="5">
    <source>
        <dbReference type="Pfam" id="PF03871"/>
    </source>
</evidence>
<dbReference type="InterPro" id="IPR036710">
    <property type="entry name" value="RNA_pol_Rpb5_N_sf"/>
</dbReference>
<dbReference type="Proteomes" id="UP001359559">
    <property type="component" value="Unassembled WGS sequence"/>
</dbReference>
<evidence type="ECO:0000313" key="7">
    <source>
        <dbReference type="Proteomes" id="UP001359559"/>
    </source>
</evidence>
<dbReference type="GO" id="GO:0003677">
    <property type="term" value="F:DNA binding"/>
    <property type="evidence" value="ECO:0007669"/>
    <property type="project" value="InterPro"/>
</dbReference>
<dbReference type="InterPro" id="IPR014381">
    <property type="entry name" value="Arch_Rpo5/euc_Rpb5"/>
</dbReference>
<feature type="domain" description="RNA polymerase Rpb5 N-terminal" evidence="5">
    <location>
        <begin position="19"/>
        <end position="99"/>
    </location>
</feature>
<dbReference type="Gene3D" id="3.40.1340.10">
    <property type="entry name" value="RNA polymerase, Rpb5, N-terminal domain"/>
    <property type="match status" value="1"/>
</dbReference>
<dbReference type="EMBL" id="JAYKXN010000007">
    <property type="protein sequence ID" value="KAK7271459.1"/>
    <property type="molecule type" value="Genomic_DNA"/>
</dbReference>
<dbReference type="Gene3D" id="3.90.940.20">
    <property type="entry name" value="RPB5-like RNA polymerase subunit"/>
    <property type="match status" value="1"/>
</dbReference>
<dbReference type="InterPro" id="IPR035913">
    <property type="entry name" value="RPB5-like_sf"/>
</dbReference>
<evidence type="ECO:0000313" key="6">
    <source>
        <dbReference type="EMBL" id="KAK7271459.1"/>
    </source>
</evidence>
<organism evidence="6 7">
    <name type="scientific">Clitoria ternatea</name>
    <name type="common">Butterfly pea</name>
    <dbReference type="NCBI Taxonomy" id="43366"/>
    <lineage>
        <taxon>Eukaryota</taxon>
        <taxon>Viridiplantae</taxon>
        <taxon>Streptophyta</taxon>
        <taxon>Embryophyta</taxon>
        <taxon>Tracheophyta</taxon>
        <taxon>Spermatophyta</taxon>
        <taxon>Magnoliopsida</taxon>
        <taxon>eudicotyledons</taxon>
        <taxon>Gunneridae</taxon>
        <taxon>Pentapetalae</taxon>
        <taxon>rosids</taxon>
        <taxon>fabids</taxon>
        <taxon>Fabales</taxon>
        <taxon>Fabaceae</taxon>
        <taxon>Papilionoideae</taxon>
        <taxon>50 kb inversion clade</taxon>
        <taxon>NPAAA clade</taxon>
        <taxon>indigoferoid/millettioid clade</taxon>
        <taxon>Phaseoleae</taxon>
        <taxon>Clitoria</taxon>
    </lineage>
</organism>
<evidence type="ECO:0000256" key="2">
    <source>
        <dbReference type="ARBA" id="ARBA00023242"/>
    </source>
</evidence>
<dbReference type="PANTHER" id="PTHR10535:SF12">
    <property type="entry name" value="DNA-DIRECTED RNA POLYMERASE V SUBUNIT 5C"/>
    <property type="match status" value="1"/>
</dbReference>
<feature type="domain" description="RNA polymerase subunit H/Rpb5 C-terminal" evidence="4">
    <location>
        <begin position="142"/>
        <end position="214"/>
    </location>
</feature>
<gene>
    <name evidence="6" type="ORF">RJT34_27385</name>
</gene>
<dbReference type="GO" id="GO:0055029">
    <property type="term" value="C:nuclear DNA-directed RNA polymerase complex"/>
    <property type="evidence" value="ECO:0007669"/>
    <property type="project" value="UniProtKB-ARBA"/>
</dbReference>
<comment type="caution">
    <text evidence="6">The sequence shown here is derived from an EMBL/GenBank/DDBJ whole genome shotgun (WGS) entry which is preliminary data.</text>
</comment>
<keyword evidence="2" id="KW-0539">Nucleus</keyword>
<dbReference type="SUPFAM" id="SSF53036">
    <property type="entry name" value="Eukaryotic RPB5 N-terminal domain"/>
    <property type="match status" value="1"/>
</dbReference>
<dbReference type="InterPro" id="IPR000783">
    <property type="entry name" value="RNA_pol_subH/Rpb5_C"/>
</dbReference>
<dbReference type="Pfam" id="PF03871">
    <property type="entry name" value="RNA_pol_Rpb5_N"/>
    <property type="match status" value="1"/>
</dbReference>
<evidence type="ECO:0000256" key="1">
    <source>
        <dbReference type="ARBA" id="ARBA00004123"/>
    </source>
</evidence>
<dbReference type="GO" id="GO:0006362">
    <property type="term" value="P:transcription elongation by RNA polymerase I"/>
    <property type="evidence" value="ECO:0007669"/>
    <property type="project" value="TreeGrafter"/>
</dbReference>
<dbReference type="AlphaFoldDB" id="A0AAN9F9S9"/>
<dbReference type="GO" id="GO:0042797">
    <property type="term" value="P:tRNA transcription by RNA polymerase III"/>
    <property type="evidence" value="ECO:0007669"/>
    <property type="project" value="TreeGrafter"/>
</dbReference>
<sequence>MENQRECIQGLGDRGGTLESRRYYQCRKTLLEMLADRGYDVVSHSLSRDHFRSLFGQQPNPESLSFSLSHLSNPSNRVQVIFAGTDDIRKQTILGIYKQIVGAETLNSLILVVQSKMTSFARKELENCRFKVEIIRMNDLLVNITKHVLQPKYEVLTADEKKALLAKYSLEDKQLPYMLKTDAIARYYGLEKGQVIKITYSDAIVESLVAYRRVV</sequence>
<dbReference type="PANTHER" id="PTHR10535">
    <property type="entry name" value="DNA-DIRECTED RNA POLYMERASES I, II, AND III SUBUNIT RPABC1"/>
    <property type="match status" value="1"/>
</dbReference>
<comment type="subcellular location">
    <subcellularLocation>
        <location evidence="1">Nucleus</location>
    </subcellularLocation>
</comment>
<comment type="similarity">
    <text evidence="3">Belongs to the archaeal Rpo5/eukaryotic RPB5 RNA polymerase subunit family.</text>
</comment>
<dbReference type="Pfam" id="PF01191">
    <property type="entry name" value="RNA_pol_Rpb5_C"/>
    <property type="match status" value="1"/>
</dbReference>
<dbReference type="SUPFAM" id="SSF55287">
    <property type="entry name" value="RPB5-like RNA polymerase subunit"/>
    <property type="match status" value="1"/>
</dbReference>
<dbReference type="InterPro" id="IPR005571">
    <property type="entry name" value="RNA_pol_Rpb5_N"/>
</dbReference>
<dbReference type="GO" id="GO:0006366">
    <property type="term" value="P:transcription by RNA polymerase II"/>
    <property type="evidence" value="ECO:0007669"/>
    <property type="project" value="TreeGrafter"/>
</dbReference>
<evidence type="ECO:0000256" key="3">
    <source>
        <dbReference type="ARBA" id="ARBA00025765"/>
    </source>
</evidence>
<dbReference type="FunFam" id="3.90.940.20:FF:000001">
    <property type="entry name" value="DNA-directed RNA polymerases I, II, and III subunit RPABC1"/>
    <property type="match status" value="1"/>
</dbReference>